<dbReference type="AlphaFoldDB" id="A0A9P4PFG6"/>
<protein>
    <recommendedName>
        <fullName evidence="1">Peptidase M12A domain-containing protein</fullName>
    </recommendedName>
</protein>
<evidence type="ECO:0000313" key="2">
    <source>
        <dbReference type="EMBL" id="KAF2444070.1"/>
    </source>
</evidence>
<dbReference type="GO" id="GO:0004222">
    <property type="term" value="F:metalloendopeptidase activity"/>
    <property type="evidence" value="ECO:0007669"/>
    <property type="project" value="InterPro"/>
</dbReference>
<dbReference type="Pfam" id="PF01400">
    <property type="entry name" value="Astacin"/>
    <property type="match status" value="1"/>
</dbReference>
<comment type="caution">
    <text evidence="2">The sequence shown here is derived from an EMBL/GenBank/DDBJ whole genome shotgun (WGS) entry which is preliminary data.</text>
</comment>
<evidence type="ECO:0000313" key="3">
    <source>
        <dbReference type="Proteomes" id="UP000799764"/>
    </source>
</evidence>
<dbReference type="EMBL" id="MU001501">
    <property type="protein sequence ID" value="KAF2444070.1"/>
    <property type="molecule type" value="Genomic_DNA"/>
</dbReference>
<reference evidence="2" key="1">
    <citation type="journal article" date="2020" name="Stud. Mycol.">
        <title>101 Dothideomycetes genomes: a test case for predicting lifestyles and emergence of pathogens.</title>
        <authorList>
            <person name="Haridas S."/>
            <person name="Albert R."/>
            <person name="Binder M."/>
            <person name="Bloem J."/>
            <person name="Labutti K."/>
            <person name="Salamov A."/>
            <person name="Andreopoulos B."/>
            <person name="Baker S."/>
            <person name="Barry K."/>
            <person name="Bills G."/>
            <person name="Bluhm B."/>
            <person name="Cannon C."/>
            <person name="Castanera R."/>
            <person name="Culley D."/>
            <person name="Daum C."/>
            <person name="Ezra D."/>
            <person name="Gonzalez J."/>
            <person name="Henrissat B."/>
            <person name="Kuo A."/>
            <person name="Liang C."/>
            <person name="Lipzen A."/>
            <person name="Lutzoni F."/>
            <person name="Magnuson J."/>
            <person name="Mondo S."/>
            <person name="Nolan M."/>
            <person name="Ohm R."/>
            <person name="Pangilinan J."/>
            <person name="Park H.-J."/>
            <person name="Ramirez L."/>
            <person name="Alfaro M."/>
            <person name="Sun H."/>
            <person name="Tritt A."/>
            <person name="Yoshinaga Y."/>
            <person name="Zwiers L.-H."/>
            <person name="Turgeon B."/>
            <person name="Goodwin S."/>
            <person name="Spatafora J."/>
            <person name="Crous P."/>
            <person name="Grigoriev I."/>
        </authorList>
    </citation>
    <scope>NUCLEOTIDE SEQUENCE</scope>
    <source>
        <strain evidence="2">CBS 690.94</strain>
    </source>
</reference>
<dbReference type="Proteomes" id="UP000799764">
    <property type="component" value="Unassembled WGS sequence"/>
</dbReference>
<organism evidence="2 3">
    <name type="scientific">Karstenula rhodostoma CBS 690.94</name>
    <dbReference type="NCBI Taxonomy" id="1392251"/>
    <lineage>
        <taxon>Eukaryota</taxon>
        <taxon>Fungi</taxon>
        <taxon>Dikarya</taxon>
        <taxon>Ascomycota</taxon>
        <taxon>Pezizomycotina</taxon>
        <taxon>Dothideomycetes</taxon>
        <taxon>Pleosporomycetidae</taxon>
        <taxon>Pleosporales</taxon>
        <taxon>Massarineae</taxon>
        <taxon>Didymosphaeriaceae</taxon>
        <taxon>Karstenula</taxon>
    </lineage>
</organism>
<dbReference type="InterPro" id="IPR001506">
    <property type="entry name" value="Peptidase_M12A"/>
</dbReference>
<dbReference type="InterPro" id="IPR024079">
    <property type="entry name" value="MetalloPept_cat_dom_sf"/>
</dbReference>
<dbReference type="GO" id="GO:0006508">
    <property type="term" value="P:proteolysis"/>
    <property type="evidence" value="ECO:0007669"/>
    <property type="project" value="InterPro"/>
</dbReference>
<evidence type="ECO:0000259" key="1">
    <source>
        <dbReference type="Pfam" id="PF01400"/>
    </source>
</evidence>
<sequence>MIMVDQRVFAANATPGWNNGNQQTSAGESAAGRHRMRINNALARWYLRGQGRNFRTAKAAVAHEFGHIFGLDHEHQRGDRDRYIFFDCTILNGYPAAYAKVQAARQAGSTDSIVIGLYFPCGSTKVRAR</sequence>
<dbReference type="SUPFAM" id="SSF55486">
    <property type="entry name" value="Metalloproteases ('zincins'), catalytic domain"/>
    <property type="match status" value="1"/>
</dbReference>
<name>A0A9P4PFG6_9PLEO</name>
<proteinExistence type="predicted"/>
<dbReference type="Gene3D" id="3.40.390.10">
    <property type="entry name" value="Collagenase (Catalytic Domain)"/>
    <property type="match status" value="1"/>
</dbReference>
<gene>
    <name evidence="2" type="ORF">P171DRAFT_25306</name>
</gene>
<keyword evidence="3" id="KW-1185">Reference proteome</keyword>
<feature type="domain" description="Peptidase M12A" evidence="1">
    <location>
        <begin position="58"/>
        <end position="102"/>
    </location>
</feature>
<accession>A0A9P4PFG6</accession>
<dbReference type="OrthoDB" id="291007at2759"/>